<sequence>MAKEDSSTEMELHDEFVETVTPVGEPNFRLLSPTPMSHSNCCNIQSGSVLPLPTVDHSVVNRQKEERSKEYLRRRKLDEIKKGKSIAFYLEDQGRSVNVKRRKFIEVAPQKSKLKVLYS</sequence>
<dbReference type="Proteomes" id="UP000011115">
    <property type="component" value="Unassembled WGS sequence"/>
</dbReference>
<dbReference type="EnsemblPlants" id="PGSC0003DMT400093522">
    <property type="protein sequence ID" value="PGSC0003DMT400093522"/>
    <property type="gene ID" value="PGSC0003DMG400043093"/>
</dbReference>
<keyword evidence="2" id="KW-1185">Reference proteome</keyword>
<proteinExistence type="predicted"/>
<dbReference type="AlphaFoldDB" id="M1DS49"/>
<name>M1DS49_SOLTU</name>
<dbReference type="HOGENOM" id="CLU_2065628_0_0_1"/>
<evidence type="ECO:0000313" key="2">
    <source>
        <dbReference type="Proteomes" id="UP000011115"/>
    </source>
</evidence>
<dbReference type="InParanoid" id="M1DS49"/>
<reference evidence="2" key="1">
    <citation type="journal article" date="2011" name="Nature">
        <title>Genome sequence and analysis of the tuber crop potato.</title>
        <authorList>
            <consortium name="The Potato Genome Sequencing Consortium"/>
        </authorList>
    </citation>
    <scope>NUCLEOTIDE SEQUENCE [LARGE SCALE GENOMIC DNA]</scope>
    <source>
        <strain evidence="2">cv. DM1-3 516 R44</strain>
    </source>
</reference>
<protein>
    <submittedName>
        <fullName evidence="1">Uncharacterized protein</fullName>
    </submittedName>
</protein>
<organism evidence="1 2">
    <name type="scientific">Solanum tuberosum</name>
    <name type="common">Potato</name>
    <dbReference type="NCBI Taxonomy" id="4113"/>
    <lineage>
        <taxon>Eukaryota</taxon>
        <taxon>Viridiplantae</taxon>
        <taxon>Streptophyta</taxon>
        <taxon>Embryophyta</taxon>
        <taxon>Tracheophyta</taxon>
        <taxon>Spermatophyta</taxon>
        <taxon>Magnoliopsida</taxon>
        <taxon>eudicotyledons</taxon>
        <taxon>Gunneridae</taxon>
        <taxon>Pentapetalae</taxon>
        <taxon>asterids</taxon>
        <taxon>lamiids</taxon>
        <taxon>Solanales</taxon>
        <taxon>Solanaceae</taxon>
        <taxon>Solanoideae</taxon>
        <taxon>Solaneae</taxon>
        <taxon>Solanum</taxon>
    </lineage>
</organism>
<reference evidence="1" key="2">
    <citation type="submission" date="2015-06" db="UniProtKB">
        <authorList>
            <consortium name="EnsemblPlants"/>
        </authorList>
    </citation>
    <scope>IDENTIFICATION</scope>
    <source>
        <strain evidence="1">DM1-3 516 R44</strain>
    </source>
</reference>
<evidence type="ECO:0000313" key="1">
    <source>
        <dbReference type="EnsemblPlants" id="PGSC0003DMT400093522"/>
    </source>
</evidence>
<accession>M1DS49</accession>
<dbReference type="Gramene" id="PGSC0003DMT400093522">
    <property type="protein sequence ID" value="PGSC0003DMT400093522"/>
    <property type="gene ID" value="PGSC0003DMG400043093"/>
</dbReference>
<dbReference type="PaxDb" id="4113-PGSC0003DMT400093522"/>